<feature type="transmembrane region" description="Helical" evidence="1">
    <location>
        <begin position="52"/>
        <end position="71"/>
    </location>
</feature>
<comment type="caution">
    <text evidence="2">The sequence shown here is derived from an EMBL/GenBank/DDBJ whole genome shotgun (WGS) entry which is preliminary data.</text>
</comment>
<dbReference type="RefSeq" id="WP_147682938.1">
    <property type="nucleotide sequence ID" value="NZ_VDUX01000001.1"/>
</dbReference>
<feature type="transmembrane region" description="Helical" evidence="1">
    <location>
        <begin position="128"/>
        <end position="145"/>
    </location>
</feature>
<dbReference type="Proteomes" id="UP000321571">
    <property type="component" value="Unassembled WGS sequence"/>
</dbReference>
<dbReference type="OrthoDB" id="3748802at2"/>
<keyword evidence="1" id="KW-1133">Transmembrane helix</keyword>
<dbReference type="EMBL" id="VDUX01000001">
    <property type="protein sequence ID" value="TXL62854.1"/>
    <property type="molecule type" value="Genomic_DNA"/>
</dbReference>
<accession>A0A5C8NLX4</accession>
<keyword evidence="3" id="KW-1185">Reference proteome</keyword>
<proteinExistence type="predicted"/>
<feature type="transmembrane region" description="Helical" evidence="1">
    <location>
        <begin position="78"/>
        <end position="99"/>
    </location>
</feature>
<sequence length="169" mass="18289">MPRLIRWSGGMLVLGVVGGLLWVWQADPAEWSVTKDGILLSEDAVRGQFSVVVTFMLVGAALSFLWAWAAAHAMRDVGWVRVPAFAVAAALAALVAWRLGVWLGPSGPEHATDPAIGDHLASQLKIDAVTPFLAWPVFALLGLLWDSWLQRPDDADTEVSEQSEPSHRG</sequence>
<gene>
    <name evidence="2" type="ORF">FHP06_00995</name>
</gene>
<reference evidence="2 3" key="1">
    <citation type="submission" date="2019-06" db="EMBL/GenBank/DDBJ databases">
        <title>Aeromicrobium sp. nov., isolated from a maize field.</title>
        <authorList>
            <person name="Lin S.-Y."/>
            <person name="Tsai C.-F."/>
            <person name="Young C.-C."/>
        </authorList>
    </citation>
    <scope>NUCLEOTIDE SEQUENCE [LARGE SCALE GENOMIC DNA]</scope>
    <source>
        <strain evidence="2 3">CC-CFT486</strain>
    </source>
</reference>
<evidence type="ECO:0008006" key="4">
    <source>
        <dbReference type="Google" id="ProtNLM"/>
    </source>
</evidence>
<evidence type="ECO:0000256" key="1">
    <source>
        <dbReference type="SAM" id="Phobius"/>
    </source>
</evidence>
<keyword evidence="1" id="KW-0812">Transmembrane</keyword>
<name>A0A5C8NLX4_9ACTN</name>
<organism evidence="2 3">
    <name type="scientific">Aeromicrobium terrae</name>
    <dbReference type="NCBI Taxonomy" id="2498846"/>
    <lineage>
        <taxon>Bacteria</taxon>
        <taxon>Bacillati</taxon>
        <taxon>Actinomycetota</taxon>
        <taxon>Actinomycetes</taxon>
        <taxon>Propionibacteriales</taxon>
        <taxon>Nocardioidaceae</taxon>
        <taxon>Aeromicrobium</taxon>
    </lineage>
</organism>
<keyword evidence="1" id="KW-0472">Membrane</keyword>
<protein>
    <recommendedName>
        <fullName evidence="4">DUF2567 domain-containing protein</fullName>
    </recommendedName>
</protein>
<evidence type="ECO:0000313" key="3">
    <source>
        <dbReference type="Proteomes" id="UP000321571"/>
    </source>
</evidence>
<dbReference type="AlphaFoldDB" id="A0A5C8NLX4"/>
<evidence type="ECO:0000313" key="2">
    <source>
        <dbReference type="EMBL" id="TXL62854.1"/>
    </source>
</evidence>